<feature type="transmembrane region" description="Helical" evidence="1">
    <location>
        <begin position="6"/>
        <end position="27"/>
    </location>
</feature>
<sequence length="291" mass="32486">MYSPDHWEILAEVNSVACITLVSLIFGRKLASIEGPVHYVRGLLLFLYGLSWAFNLIACMLTSTNNGNFISCVMTQFNVALIATAAKIVLYLYFTEKVYIISVPKASRMRSSLYLINLGLILPSFAIMILQVLFRINVVAVDYPFHCTVGLELPASLLSLVYDILMNLMFAGLFIKSYCFPTTTQQTAHQSSSLHMMAKRNFITSVVSLITLSINYIILICFSSHERGLVASSSTALALTIICSTIHWVTTHPAESQLNEKALQRANADKPHRLEIKQHQEVVVLTEFNKA</sequence>
<feature type="transmembrane region" description="Helical" evidence="1">
    <location>
        <begin position="114"/>
        <end position="134"/>
    </location>
</feature>
<evidence type="ECO:0000313" key="2">
    <source>
        <dbReference type="EMBL" id="RCI03084.1"/>
    </source>
</evidence>
<keyword evidence="1" id="KW-1133">Transmembrane helix</keyword>
<dbReference type="Proteomes" id="UP000253551">
    <property type="component" value="Unassembled WGS sequence"/>
</dbReference>
<protein>
    <recommendedName>
        <fullName evidence="4">G-protein coupled receptors family 1 profile domain-containing protein</fullName>
    </recommendedName>
</protein>
<dbReference type="PANTHER" id="PTHR38848:SF3">
    <property type="entry name" value="G-PROTEIN COUPLED RECEPTORS FAMILY 3 PROFILE DOMAIN-CONTAINING PROTEIN"/>
    <property type="match status" value="1"/>
</dbReference>
<reference evidence="2 3" key="1">
    <citation type="journal article" date="2018" name="G3 (Bethesda)">
        <title>Phylogenetic and Phylogenomic Definition of Rhizopus Species.</title>
        <authorList>
            <person name="Gryganskyi A.P."/>
            <person name="Golan J."/>
            <person name="Dolatabadi S."/>
            <person name="Mondo S."/>
            <person name="Robb S."/>
            <person name="Idnurm A."/>
            <person name="Muszewska A."/>
            <person name="Steczkiewicz K."/>
            <person name="Masonjones S."/>
            <person name="Liao H.L."/>
            <person name="Gajdeczka M.T."/>
            <person name="Anike F."/>
            <person name="Vuek A."/>
            <person name="Anishchenko I.M."/>
            <person name="Voigt K."/>
            <person name="de Hoog G.S."/>
            <person name="Smith M.E."/>
            <person name="Heitman J."/>
            <person name="Vilgalys R."/>
            <person name="Stajich J.E."/>
        </authorList>
    </citation>
    <scope>NUCLEOTIDE SEQUENCE [LARGE SCALE GENOMIC DNA]</scope>
    <source>
        <strain evidence="2 3">LSU 92-RS-03</strain>
    </source>
</reference>
<keyword evidence="1" id="KW-0812">Transmembrane</keyword>
<feature type="transmembrane region" description="Helical" evidence="1">
    <location>
        <begin position="202"/>
        <end position="222"/>
    </location>
</feature>
<gene>
    <name evidence="2" type="ORF">CU098_012408</name>
</gene>
<feature type="transmembrane region" description="Helical" evidence="1">
    <location>
        <begin position="75"/>
        <end position="94"/>
    </location>
</feature>
<evidence type="ECO:0008006" key="4">
    <source>
        <dbReference type="Google" id="ProtNLM"/>
    </source>
</evidence>
<dbReference type="AlphaFoldDB" id="A0A367KLG1"/>
<comment type="caution">
    <text evidence="2">The sequence shown here is derived from an EMBL/GenBank/DDBJ whole genome shotgun (WGS) entry which is preliminary data.</text>
</comment>
<organism evidence="2 3">
    <name type="scientific">Rhizopus stolonifer</name>
    <name type="common">Rhizopus nigricans</name>
    <dbReference type="NCBI Taxonomy" id="4846"/>
    <lineage>
        <taxon>Eukaryota</taxon>
        <taxon>Fungi</taxon>
        <taxon>Fungi incertae sedis</taxon>
        <taxon>Mucoromycota</taxon>
        <taxon>Mucoromycotina</taxon>
        <taxon>Mucoromycetes</taxon>
        <taxon>Mucorales</taxon>
        <taxon>Mucorineae</taxon>
        <taxon>Rhizopodaceae</taxon>
        <taxon>Rhizopus</taxon>
    </lineage>
</organism>
<keyword evidence="1" id="KW-0472">Membrane</keyword>
<dbReference type="PANTHER" id="PTHR38848">
    <property type="entry name" value="G-PROTEIN COUPLED RECEPTORS FAMILY 3 PROFILE DOMAIN-CONTAINING PROTEIN"/>
    <property type="match status" value="1"/>
</dbReference>
<proteinExistence type="predicted"/>
<name>A0A367KLG1_RHIST</name>
<accession>A0A367KLG1</accession>
<feature type="transmembrane region" description="Helical" evidence="1">
    <location>
        <begin position="39"/>
        <end position="63"/>
    </location>
</feature>
<keyword evidence="3" id="KW-1185">Reference proteome</keyword>
<evidence type="ECO:0000313" key="3">
    <source>
        <dbReference type="Proteomes" id="UP000253551"/>
    </source>
</evidence>
<feature type="transmembrane region" description="Helical" evidence="1">
    <location>
        <begin position="154"/>
        <end position="175"/>
    </location>
</feature>
<dbReference type="EMBL" id="PJQM01001152">
    <property type="protein sequence ID" value="RCI03084.1"/>
    <property type="molecule type" value="Genomic_DNA"/>
</dbReference>
<feature type="transmembrane region" description="Helical" evidence="1">
    <location>
        <begin position="228"/>
        <end position="249"/>
    </location>
</feature>
<evidence type="ECO:0000256" key="1">
    <source>
        <dbReference type="SAM" id="Phobius"/>
    </source>
</evidence>
<dbReference type="OrthoDB" id="3210850at2759"/>